<proteinExistence type="predicted"/>
<accession>A0A5C6BPK5</accession>
<name>A0A5C6BPK5_9PLAN</name>
<evidence type="ECO:0000313" key="1">
    <source>
        <dbReference type="EMBL" id="TWU14133.1"/>
    </source>
</evidence>
<evidence type="ECO:0000313" key="2">
    <source>
        <dbReference type="Proteomes" id="UP000320735"/>
    </source>
</evidence>
<sequence length="144" mass="15137">MCSTATKSFCDCNAEGSPVSPTIEKPFQGLFDVGFHSQGGAALPLTLGYDVKPLWGFSRRRSGVVDLTGGDAVLEILCRRLKIMPADIMPVEYDKSSVWNCLFETFATDVDGFDAAGEGDSLEGGPAAFGFEVLAADGCGAGEI</sequence>
<comment type="caution">
    <text evidence="1">The sequence shown here is derived from an EMBL/GenBank/DDBJ whole genome shotgun (WGS) entry which is preliminary data.</text>
</comment>
<dbReference type="EMBL" id="SJPP01000001">
    <property type="protein sequence ID" value="TWU14133.1"/>
    <property type="molecule type" value="Genomic_DNA"/>
</dbReference>
<organism evidence="1 2">
    <name type="scientific">Symmachiella macrocystis</name>
    <dbReference type="NCBI Taxonomy" id="2527985"/>
    <lineage>
        <taxon>Bacteria</taxon>
        <taxon>Pseudomonadati</taxon>
        <taxon>Planctomycetota</taxon>
        <taxon>Planctomycetia</taxon>
        <taxon>Planctomycetales</taxon>
        <taxon>Planctomycetaceae</taxon>
        <taxon>Symmachiella</taxon>
    </lineage>
</organism>
<dbReference type="Proteomes" id="UP000320735">
    <property type="component" value="Unassembled WGS sequence"/>
</dbReference>
<reference evidence="1 2" key="1">
    <citation type="submission" date="2019-02" db="EMBL/GenBank/DDBJ databases">
        <title>Deep-cultivation of Planctomycetes and their phenomic and genomic characterization uncovers novel biology.</title>
        <authorList>
            <person name="Wiegand S."/>
            <person name="Jogler M."/>
            <person name="Boedeker C."/>
            <person name="Pinto D."/>
            <person name="Vollmers J."/>
            <person name="Rivas-Marin E."/>
            <person name="Kohn T."/>
            <person name="Peeters S.H."/>
            <person name="Heuer A."/>
            <person name="Rast P."/>
            <person name="Oberbeckmann S."/>
            <person name="Bunk B."/>
            <person name="Jeske O."/>
            <person name="Meyerdierks A."/>
            <person name="Storesund J.E."/>
            <person name="Kallscheuer N."/>
            <person name="Luecker S."/>
            <person name="Lage O.M."/>
            <person name="Pohl T."/>
            <person name="Merkel B.J."/>
            <person name="Hornburger P."/>
            <person name="Mueller R.-W."/>
            <person name="Bruemmer F."/>
            <person name="Labrenz M."/>
            <person name="Spormann A.M."/>
            <person name="Op Den Camp H."/>
            <person name="Overmann J."/>
            <person name="Amann R."/>
            <person name="Jetten M.S.M."/>
            <person name="Mascher T."/>
            <person name="Medema M.H."/>
            <person name="Devos D.P."/>
            <person name="Kaster A.-K."/>
            <person name="Ovreas L."/>
            <person name="Rohde M."/>
            <person name="Galperin M.Y."/>
            <person name="Jogler C."/>
        </authorList>
    </citation>
    <scope>NUCLEOTIDE SEQUENCE [LARGE SCALE GENOMIC DNA]</scope>
    <source>
        <strain evidence="1 2">CA54</strain>
    </source>
</reference>
<dbReference type="AlphaFoldDB" id="A0A5C6BPK5"/>
<protein>
    <submittedName>
        <fullName evidence="1">Uncharacterized protein</fullName>
    </submittedName>
</protein>
<gene>
    <name evidence="1" type="ORF">CA54_29760</name>
</gene>
<keyword evidence="2" id="KW-1185">Reference proteome</keyword>